<name>A0AC59YGC5_RANTA</name>
<protein>
    <submittedName>
        <fullName evidence="1">Uncharacterized protein</fullName>
    </submittedName>
</protein>
<evidence type="ECO:0000313" key="2">
    <source>
        <dbReference type="Proteomes" id="UP001162501"/>
    </source>
</evidence>
<dbReference type="Proteomes" id="UP001162501">
    <property type="component" value="Chromosome 15"/>
</dbReference>
<accession>A0AC59YGC5</accession>
<gene>
    <name evidence="1" type="ORF">MRATA1EN22A_LOCUS5751</name>
</gene>
<evidence type="ECO:0000313" key="1">
    <source>
        <dbReference type="EMBL" id="CAM9668295.1"/>
    </source>
</evidence>
<dbReference type="EMBL" id="OX596099">
    <property type="protein sequence ID" value="CAM9668295.1"/>
    <property type="molecule type" value="Genomic_DNA"/>
</dbReference>
<reference evidence="1" key="1">
    <citation type="submission" date="2023-05" db="EMBL/GenBank/DDBJ databases">
        <authorList>
            <consortium name="ELIXIR-Norway"/>
        </authorList>
    </citation>
    <scope>NUCLEOTIDE SEQUENCE</scope>
</reference>
<organism evidence="1 2">
    <name type="scientific">Rangifer tarandus platyrhynchus</name>
    <name type="common">Svalbard reindeer</name>
    <dbReference type="NCBI Taxonomy" id="3082113"/>
    <lineage>
        <taxon>Eukaryota</taxon>
        <taxon>Metazoa</taxon>
        <taxon>Chordata</taxon>
        <taxon>Craniata</taxon>
        <taxon>Vertebrata</taxon>
        <taxon>Euteleostomi</taxon>
        <taxon>Mammalia</taxon>
        <taxon>Eutheria</taxon>
        <taxon>Laurasiatheria</taxon>
        <taxon>Artiodactyla</taxon>
        <taxon>Ruminantia</taxon>
        <taxon>Pecora</taxon>
        <taxon>Cervidae</taxon>
        <taxon>Odocoileinae</taxon>
        <taxon>Rangifer</taxon>
    </lineage>
</organism>
<reference evidence="1" key="2">
    <citation type="submission" date="2025-03" db="EMBL/GenBank/DDBJ databases">
        <authorList>
            <consortium name="ELIXIR-Norway"/>
            <consortium name="Elixir Norway"/>
        </authorList>
    </citation>
    <scope>NUCLEOTIDE SEQUENCE</scope>
</reference>
<sequence>MEDTGGPEAAWGCRAGDQDPTPGSPGAGDSPSVTQAVYHTLQNCDGSDNASNQDTHCQKVQRKDRRSALFSNSPAKIESRVCKQGTVFYFTTTLDRKEPHTTAEDECFEKGTVQMSIILLEVLKEDIHGLHGGPLKKQNQQDTNDNARYKWPGLLVTTELRSQLLLAQKPRGKCEQKG</sequence>
<proteinExistence type="predicted"/>